<reference evidence="2 3" key="1">
    <citation type="journal article" date="2013" name="Genome Announc.">
        <title>Draft Genome Sequence of Exiguobacterium pavilionensis Strain RW-2, with Wide Thermal, Salinity, and pH Tolerance, Isolated from Modern Freshwater Microbialites.</title>
        <authorList>
            <person name="White R.A.III."/>
            <person name="Grassa C.J."/>
            <person name="Suttle C.A."/>
        </authorList>
    </citation>
    <scope>NUCLEOTIDE SEQUENCE [LARGE SCALE GENOMIC DNA]</scope>
    <source>
        <strain evidence="2 3">RW-2</strain>
    </source>
</reference>
<proteinExistence type="predicted"/>
<evidence type="ECO:0008006" key="4">
    <source>
        <dbReference type="Google" id="ProtNLM"/>
    </source>
</evidence>
<keyword evidence="1" id="KW-1133">Transmembrane helix</keyword>
<dbReference type="EMBL" id="ATCL01000014">
    <property type="protein sequence ID" value="ERG67933.1"/>
    <property type="molecule type" value="Genomic_DNA"/>
</dbReference>
<sequence>MKTKTVYRVYVDYEKEEKWLNKMAAQGWFLEQFKLGRYEFRQGNPNEYTYRIELLEELPNSPKSDAYFELLEEMGITIVATSYRWIYLKKRTEEGPFQLYSDIDSKIRHEKRIYQLYSFVLYLNLFVTFLNIANDAVPFIWILNFTVSVLFIVFVVKQYRKLVKLKEKRQLVERDV</sequence>
<dbReference type="OrthoDB" id="8757095at2"/>
<name>U1LK88_9BACL</name>
<dbReference type="Pfam" id="PF11193">
    <property type="entry name" value="DUF2812"/>
    <property type="match status" value="1"/>
</dbReference>
<protein>
    <recommendedName>
        <fullName evidence="4">DUF2812 domain-containing protein</fullName>
    </recommendedName>
</protein>
<keyword evidence="3" id="KW-1185">Reference proteome</keyword>
<feature type="transmembrane region" description="Helical" evidence="1">
    <location>
        <begin position="116"/>
        <end position="133"/>
    </location>
</feature>
<feature type="transmembrane region" description="Helical" evidence="1">
    <location>
        <begin position="139"/>
        <end position="159"/>
    </location>
</feature>
<keyword evidence="1" id="KW-0472">Membrane</keyword>
<evidence type="ECO:0000256" key="1">
    <source>
        <dbReference type="SAM" id="Phobius"/>
    </source>
</evidence>
<dbReference type="PATRIC" id="fig|1345023.5.peg.1335"/>
<evidence type="ECO:0000313" key="2">
    <source>
        <dbReference type="EMBL" id="ERG67933.1"/>
    </source>
</evidence>
<dbReference type="Proteomes" id="UP000016464">
    <property type="component" value="Unassembled WGS sequence"/>
</dbReference>
<dbReference type="InterPro" id="IPR021359">
    <property type="entry name" value="DUF2812"/>
</dbReference>
<organism evidence="2 3">
    <name type="scientific">Exiguobacterium chiriqhucha RW-2</name>
    <dbReference type="NCBI Taxonomy" id="1345023"/>
    <lineage>
        <taxon>Bacteria</taxon>
        <taxon>Bacillati</taxon>
        <taxon>Bacillota</taxon>
        <taxon>Bacilli</taxon>
        <taxon>Bacillales</taxon>
        <taxon>Bacillales Family XII. Incertae Sedis</taxon>
        <taxon>Exiguobacterium</taxon>
    </lineage>
</organism>
<gene>
    <name evidence="2" type="ORF">M467_11625</name>
</gene>
<dbReference type="RefSeq" id="WP_021066499.1">
    <property type="nucleotide sequence ID" value="NZ_ATCL01000014.1"/>
</dbReference>
<comment type="caution">
    <text evidence="2">The sequence shown here is derived from an EMBL/GenBank/DDBJ whole genome shotgun (WGS) entry which is preliminary data.</text>
</comment>
<keyword evidence="1" id="KW-0812">Transmembrane</keyword>
<dbReference type="eggNOG" id="ENOG50329RG">
    <property type="taxonomic scope" value="Bacteria"/>
</dbReference>
<accession>U1LK88</accession>
<dbReference type="AlphaFoldDB" id="U1LK88"/>
<evidence type="ECO:0000313" key="3">
    <source>
        <dbReference type="Proteomes" id="UP000016464"/>
    </source>
</evidence>